<dbReference type="Pfam" id="PF06708">
    <property type="entry name" value="DUF1195"/>
    <property type="match status" value="1"/>
</dbReference>
<evidence type="ECO:0000256" key="2">
    <source>
        <dbReference type="SAM" id="Phobius"/>
    </source>
</evidence>
<evidence type="ECO:0000313" key="3">
    <source>
        <dbReference type="EMBL" id="RAL40480.1"/>
    </source>
</evidence>
<feature type="compositionally biased region" description="Polar residues" evidence="1">
    <location>
        <begin position="142"/>
        <end position="152"/>
    </location>
</feature>
<dbReference type="AlphaFoldDB" id="A0A328D5Q2"/>
<keyword evidence="4" id="KW-1185">Reference proteome</keyword>
<comment type="caution">
    <text evidence="3">The sequence shown here is derived from an EMBL/GenBank/DDBJ whole genome shotgun (WGS) entry which is preliminary data.</text>
</comment>
<dbReference type="PANTHER" id="PTHR34358:SF2">
    <property type="entry name" value="OS03G0411600 PROTEIN"/>
    <property type="match status" value="1"/>
</dbReference>
<keyword evidence="2" id="KW-1133">Transmembrane helix</keyword>
<keyword evidence="2" id="KW-0812">Transmembrane</keyword>
<organism evidence="3 4">
    <name type="scientific">Cuscuta australis</name>
    <dbReference type="NCBI Taxonomy" id="267555"/>
    <lineage>
        <taxon>Eukaryota</taxon>
        <taxon>Viridiplantae</taxon>
        <taxon>Streptophyta</taxon>
        <taxon>Embryophyta</taxon>
        <taxon>Tracheophyta</taxon>
        <taxon>Spermatophyta</taxon>
        <taxon>Magnoliopsida</taxon>
        <taxon>eudicotyledons</taxon>
        <taxon>Gunneridae</taxon>
        <taxon>Pentapetalae</taxon>
        <taxon>asterids</taxon>
        <taxon>lamiids</taxon>
        <taxon>Solanales</taxon>
        <taxon>Convolvulaceae</taxon>
        <taxon>Cuscuteae</taxon>
        <taxon>Cuscuta</taxon>
        <taxon>Cuscuta subgen. Grammica</taxon>
        <taxon>Cuscuta sect. Cleistogrammica</taxon>
    </lineage>
</organism>
<feature type="region of interest" description="Disordered" evidence="1">
    <location>
        <begin position="1"/>
        <end position="21"/>
    </location>
</feature>
<protein>
    <submittedName>
        <fullName evidence="3">Uncharacterized protein</fullName>
    </submittedName>
</protein>
<reference evidence="3 4" key="1">
    <citation type="submission" date="2018-06" db="EMBL/GenBank/DDBJ databases">
        <title>The Genome of Cuscuta australis (Dodder) Provides Insight into the Evolution of Plant Parasitism.</title>
        <authorList>
            <person name="Liu H."/>
        </authorList>
    </citation>
    <scope>NUCLEOTIDE SEQUENCE [LARGE SCALE GENOMIC DNA]</scope>
    <source>
        <strain evidence="4">cv. Yunnan</strain>
        <tissue evidence="3">Vines</tissue>
    </source>
</reference>
<evidence type="ECO:0000313" key="4">
    <source>
        <dbReference type="Proteomes" id="UP000249390"/>
    </source>
</evidence>
<dbReference type="InterPro" id="IPR010608">
    <property type="entry name" value="DUF1195"/>
</dbReference>
<gene>
    <name evidence="3" type="ORF">DM860_006550</name>
</gene>
<sequence>MKSDEESQANPLNPAAGSSKASDGVFFKGKYWKLWVISAILLLAFWSMFAAGSLTLTLSRISNSSSSASAAAFQDDLDVLEMEEREKVVRQMWDVYTHRRSTVGLPKFWQHAFEAAYEDLTADSAAVRDAAVSEIAKMSLRPQSTPLSFSTQRQEEKEEGDLLSVGMEAETERER</sequence>
<feature type="transmembrane region" description="Helical" evidence="2">
    <location>
        <begin position="34"/>
        <end position="58"/>
    </location>
</feature>
<accession>A0A328D5Q2</accession>
<proteinExistence type="predicted"/>
<evidence type="ECO:0000256" key="1">
    <source>
        <dbReference type="SAM" id="MobiDB-lite"/>
    </source>
</evidence>
<dbReference type="EMBL" id="NQVE01000194">
    <property type="protein sequence ID" value="RAL40480.1"/>
    <property type="molecule type" value="Genomic_DNA"/>
</dbReference>
<keyword evidence="2" id="KW-0472">Membrane</keyword>
<feature type="region of interest" description="Disordered" evidence="1">
    <location>
        <begin position="142"/>
        <end position="175"/>
    </location>
</feature>
<dbReference type="PANTHER" id="PTHR34358">
    <property type="entry name" value="OS03G0411600 PROTEIN"/>
    <property type="match status" value="1"/>
</dbReference>
<name>A0A328D5Q2_9ASTE</name>
<dbReference type="Proteomes" id="UP000249390">
    <property type="component" value="Unassembled WGS sequence"/>
</dbReference>